<dbReference type="RefSeq" id="WP_236890955.1">
    <property type="nucleotide sequence ID" value="NZ_AP024488.1"/>
</dbReference>
<evidence type="ECO:0008006" key="3">
    <source>
        <dbReference type="Google" id="ProtNLM"/>
    </source>
</evidence>
<dbReference type="InterPro" id="IPR011990">
    <property type="entry name" value="TPR-like_helical_dom_sf"/>
</dbReference>
<dbReference type="SUPFAM" id="SSF48452">
    <property type="entry name" value="TPR-like"/>
    <property type="match status" value="1"/>
</dbReference>
<protein>
    <recommendedName>
        <fullName evidence="3">Tetratricopeptide repeat protein</fullName>
    </recommendedName>
</protein>
<name>A0ABM7PC65_9BACT</name>
<dbReference type="Proteomes" id="UP001320148">
    <property type="component" value="Chromosome"/>
</dbReference>
<proteinExistence type="predicted"/>
<evidence type="ECO:0000313" key="2">
    <source>
        <dbReference type="Proteomes" id="UP001320148"/>
    </source>
</evidence>
<organism evidence="1 2">
    <name type="scientific">Desulfoluna limicola</name>
    <dbReference type="NCBI Taxonomy" id="2810562"/>
    <lineage>
        <taxon>Bacteria</taxon>
        <taxon>Pseudomonadati</taxon>
        <taxon>Thermodesulfobacteriota</taxon>
        <taxon>Desulfobacteria</taxon>
        <taxon>Desulfobacterales</taxon>
        <taxon>Desulfolunaceae</taxon>
        <taxon>Desulfoluna</taxon>
    </lineage>
</organism>
<reference evidence="1 2" key="1">
    <citation type="submission" date="2021-02" db="EMBL/GenBank/DDBJ databases">
        <title>Complete genome of Desulfoluna sp. strain ASN36.</title>
        <authorList>
            <person name="Takahashi A."/>
            <person name="Kojima H."/>
            <person name="Fukui M."/>
        </authorList>
    </citation>
    <scope>NUCLEOTIDE SEQUENCE [LARGE SCALE GENOMIC DNA]</scope>
    <source>
        <strain evidence="1 2">ASN36</strain>
    </source>
</reference>
<keyword evidence="2" id="KW-1185">Reference proteome</keyword>
<sequence>MNVRIKKSSALLVILFTGTILFQHVYVQDKYGPLVLNEECPWCEEDGRGDEITYVPFNANDIRLIAPADPEFISVLLWMRTAYYFGLNSLKSGDYSYMLSLLDLVTDLSPKWEIPYLYGAILLPAEVGDIEGGLYMIDKGISRLPDSWQLWFLKGYYYWKSYGDNQAASEAIHNASKIKGAPMYFKQLSITLLKGDVNRAMEESYKKQVFDTITDPSYKVIFENDGMAND</sequence>
<accession>A0ABM7PC65</accession>
<evidence type="ECO:0000313" key="1">
    <source>
        <dbReference type="EMBL" id="BCS94652.1"/>
    </source>
</evidence>
<dbReference type="EMBL" id="AP024488">
    <property type="protein sequence ID" value="BCS94652.1"/>
    <property type="molecule type" value="Genomic_DNA"/>
</dbReference>
<gene>
    <name evidence="1" type="ORF">DSLASN_02840</name>
</gene>